<dbReference type="GO" id="GO:0016829">
    <property type="term" value="F:lyase activity"/>
    <property type="evidence" value="ECO:0007669"/>
    <property type="project" value="UniProtKB-KW"/>
</dbReference>
<comment type="caution">
    <text evidence="1">The sequence shown here is derived from an EMBL/GenBank/DDBJ whole genome shotgun (WGS) entry which is preliminary data.</text>
</comment>
<gene>
    <name evidence="1" type="ORF">TorRG33x02_128330</name>
</gene>
<evidence type="ECO:0000313" key="1">
    <source>
        <dbReference type="EMBL" id="PON91270.1"/>
    </source>
</evidence>
<evidence type="ECO:0000313" key="2">
    <source>
        <dbReference type="Proteomes" id="UP000237000"/>
    </source>
</evidence>
<organism evidence="1 2">
    <name type="scientific">Trema orientale</name>
    <name type="common">Charcoal tree</name>
    <name type="synonym">Celtis orientalis</name>
    <dbReference type="NCBI Taxonomy" id="63057"/>
    <lineage>
        <taxon>Eukaryota</taxon>
        <taxon>Viridiplantae</taxon>
        <taxon>Streptophyta</taxon>
        <taxon>Embryophyta</taxon>
        <taxon>Tracheophyta</taxon>
        <taxon>Spermatophyta</taxon>
        <taxon>Magnoliopsida</taxon>
        <taxon>eudicotyledons</taxon>
        <taxon>Gunneridae</taxon>
        <taxon>Pentapetalae</taxon>
        <taxon>rosids</taxon>
        <taxon>fabids</taxon>
        <taxon>Rosales</taxon>
        <taxon>Cannabaceae</taxon>
        <taxon>Trema</taxon>
    </lineage>
</organism>
<keyword evidence="2" id="KW-1185">Reference proteome</keyword>
<sequence length="34" mass="3868">MLLGRNDQFTADKAIKVTIVFNRFGAGLTERMPR</sequence>
<dbReference type="OrthoDB" id="1637350at2759"/>
<dbReference type="InParanoid" id="A0A2P5F0F6"/>
<name>A0A2P5F0F6_TREOI</name>
<keyword evidence="1" id="KW-0456">Lyase</keyword>
<protein>
    <submittedName>
        <fullName evidence="1">Pectin lyase fold containing protein</fullName>
    </submittedName>
</protein>
<dbReference type="AlphaFoldDB" id="A0A2P5F0F6"/>
<reference evidence="2" key="1">
    <citation type="submission" date="2016-06" db="EMBL/GenBank/DDBJ databases">
        <title>Parallel loss of symbiosis genes in relatives of nitrogen-fixing non-legume Parasponia.</title>
        <authorList>
            <person name="Van Velzen R."/>
            <person name="Holmer R."/>
            <person name="Bu F."/>
            <person name="Rutten L."/>
            <person name="Van Zeijl A."/>
            <person name="Liu W."/>
            <person name="Santuari L."/>
            <person name="Cao Q."/>
            <person name="Sharma T."/>
            <person name="Shen D."/>
            <person name="Roswanjaya Y."/>
            <person name="Wardhani T."/>
            <person name="Kalhor M.S."/>
            <person name="Jansen J."/>
            <person name="Van den Hoogen J."/>
            <person name="Gungor B."/>
            <person name="Hartog M."/>
            <person name="Hontelez J."/>
            <person name="Verver J."/>
            <person name="Yang W.-C."/>
            <person name="Schijlen E."/>
            <person name="Repin R."/>
            <person name="Schilthuizen M."/>
            <person name="Schranz E."/>
            <person name="Heidstra R."/>
            <person name="Miyata K."/>
            <person name="Fedorova E."/>
            <person name="Kohlen W."/>
            <person name="Bisseling T."/>
            <person name="Smit S."/>
            <person name="Geurts R."/>
        </authorList>
    </citation>
    <scope>NUCLEOTIDE SEQUENCE [LARGE SCALE GENOMIC DNA]</scope>
    <source>
        <strain evidence="2">cv. RG33-2</strain>
    </source>
</reference>
<proteinExistence type="predicted"/>
<accession>A0A2P5F0F6</accession>
<dbReference type="STRING" id="63057.A0A2P5F0F6"/>
<dbReference type="Proteomes" id="UP000237000">
    <property type="component" value="Unassembled WGS sequence"/>
</dbReference>
<dbReference type="EMBL" id="JXTC01000075">
    <property type="protein sequence ID" value="PON91270.1"/>
    <property type="molecule type" value="Genomic_DNA"/>
</dbReference>